<accession>A0AAT9JAJ1</accession>
<evidence type="ECO:0000313" key="1">
    <source>
        <dbReference type="EMBL" id="DBA54685.1"/>
    </source>
</evidence>
<reference evidence="1" key="1">
    <citation type="journal article" date="2024" name="ISME J.">
        <title>Pleomorphic viruses establish stable relationship with marine hyperthermophilic archaea.</title>
        <authorList>
            <person name="Baquero D.P."/>
            <person name="Bignon E.A."/>
            <person name="Krupovic M."/>
        </authorList>
    </citation>
    <scope>NUCLEOTIDE SEQUENCE</scope>
</reference>
<protein>
    <submittedName>
        <fullName evidence="1">Uncharacterized protein</fullName>
    </submittedName>
</protein>
<sequence>MSERKSWNSFDEFKNYVNPYFIDHRGPYDGMMVECLFNNMMNLTKHFLEFYDSVEKLERLVRSQPEGERWNKDILTKTLDLVETISSLAEYIFLYFPELAKSRYAYDFLYAKDLHLHWERYSQTRRIEREIKEYLRAAKKLLDGFYELTEEFNRFLMDEIKDLPPDLQKDFRVARDLFSVGMEEQGVFAALRGLEGVLRRISKNLGVTITKKGKDKQEPLHEQSLADLTGGLYRVRWKDNSERVITQEIKSLVDFLRNLRNKRAHPDDSPDIVDNWREIAITTARAANKLWKISKGGKREVESTRVVRDW</sequence>
<name>A0AAT9JAJ1_9VIRU</name>
<dbReference type="EMBL" id="BK065158">
    <property type="protein sequence ID" value="DBA54685.1"/>
    <property type="molecule type" value="Genomic_DNA"/>
</dbReference>
<organism evidence="1">
    <name type="scientific">Pleomorphic virus ThalV2</name>
    <dbReference type="NCBI Taxonomy" id="3115753"/>
    <lineage>
        <taxon>Viruses</taxon>
        <taxon>Monodnaviria</taxon>
        <taxon>Trapavirae</taxon>
        <taxon>Saleviricota</taxon>
        <taxon>Huolimaviricetes</taxon>
        <taxon>Haloruvirales</taxon>
        <taxon>Pleolipoviridae</taxon>
    </lineage>
</organism>
<gene>
    <name evidence="1" type="ORF">ThalV2_gp17</name>
</gene>
<proteinExistence type="predicted"/>